<reference evidence="1" key="1">
    <citation type="submission" date="2018-05" db="EMBL/GenBank/DDBJ databases">
        <authorList>
            <person name="Lanie J.A."/>
            <person name="Ng W.-L."/>
            <person name="Kazmierczak K.M."/>
            <person name="Andrzejewski T.M."/>
            <person name="Davidsen T.M."/>
            <person name="Wayne K.J."/>
            <person name="Tettelin H."/>
            <person name="Glass J.I."/>
            <person name="Rusch D."/>
            <person name="Podicherti R."/>
            <person name="Tsui H.-C.T."/>
            <person name="Winkler M.E."/>
        </authorList>
    </citation>
    <scope>NUCLEOTIDE SEQUENCE</scope>
</reference>
<sequence length="69" mass="7738">VKVLLALHGSIRMIMSLQSPKTTYKSNNPRVERGFVVPPEYSFAPCMRHSLSNAERPLLESKKRNIGVG</sequence>
<gene>
    <name evidence="1" type="ORF">METZ01_LOCUS391313</name>
</gene>
<evidence type="ECO:0000313" key="1">
    <source>
        <dbReference type="EMBL" id="SVD38459.1"/>
    </source>
</evidence>
<dbReference type="EMBL" id="UINC01147252">
    <property type="protein sequence ID" value="SVD38459.1"/>
    <property type="molecule type" value="Genomic_DNA"/>
</dbReference>
<protein>
    <submittedName>
        <fullName evidence="1">Uncharacterized protein</fullName>
    </submittedName>
</protein>
<feature type="non-terminal residue" evidence="1">
    <location>
        <position position="1"/>
    </location>
</feature>
<dbReference type="AlphaFoldDB" id="A0A382UW38"/>
<proteinExistence type="predicted"/>
<organism evidence="1">
    <name type="scientific">marine metagenome</name>
    <dbReference type="NCBI Taxonomy" id="408172"/>
    <lineage>
        <taxon>unclassified sequences</taxon>
        <taxon>metagenomes</taxon>
        <taxon>ecological metagenomes</taxon>
    </lineage>
</organism>
<accession>A0A382UW38</accession>
<name>A0A382UW38_9ZZZZ</name>